<evidence type="ECO:0000256" key="3">
    <source>
        <dbReference type="ARBA" id="ARBA00016612"/>
    </source>
</evidence>
<evidence type="ECO:0000256" key="5">
    <source>
        <dbReference type="ARBA" id="ARBA00022967"/>
    </source>
</evidence>
<comment type="subcellular location">
    <subcellularLocation>
        <location evidence="1">Membrane</location>
        <topology evidence="1">Multi-pass membrane protein</topology>
    </subcellularLocation>
</comment>
<dbReference type="GO" id="GO:0016020">
    <property type="term" value="C:membrane"/>
    <property type="evidence" value="ECO:0007669"/>
    <property type="project" value="UniProtKB-SubCell"/>
</dbReference>
<keyword evidence="12" id="KW-0496">Mitochondrion</keyword>
<dbReference type="GO" id="GO:0008137">
    <property type="term" value="F:NADH dehydrogenase (ubiquinone) activity"/>
    <property type="evidence" value="ECO:0007669"/>
    <property type="project" value="UniProtKB-EC"/>
</dbReference>
<feature type="transmembrane region" description="Helical" evidence="11">
    <location>
        <begin position="27"/>
        <end position="49"/>
    </location>
</feature>
<comment type="catalytic activity">
    <reaction evidence="10">
        <text>a ubiquinone + NADH + 5 H(+)(in) = a ubiquinol + NAD(+) + 4 H(+)(out)</text>
        <dbReference type="Rhea" id="RHEA:29091"/>
        <dbReference type="Rhea" id="RHEA-COMP:9565"/>
        <dbReference type="Rhea" id="RHEA-COMP:9566"/>
        <dbReference type="ChEBI" id="CHEBI:15378"/>
        <dbReference type="ChEBI" id="CHEBI:16389"/>
        <dbReference type="ChEBI" id="CHEBI:17976"/>
        <dbReference type="ChEBI" id="CHEBI:57540"/>
        <dbReference type="ChEBI" id="CHEBI:57945"/>
        <dbReference type="EC" id="7.1.1.2"/>
    </reaction>
</comment>
<keyword evidence="6 11" id="KW-1133">Transmembrane helix</keyword>
<keyword evidence="7" id="KW-0520">NAD</keyword>
<dbReference type="CTD" id="4539"/>
<dbReference type="AlphaFoldDB" id="A0A7L7YX62"/>
<keyword evidence="8 11" id="KW-0472">Membrane</keyword>
<dbReference type="InterPro" id="IPR039428">
    <property type="entry name" value="NUOK/Mnh_C1-like"/>
</dbReference>
<accession>A0A7L7YX62</accession>
<keyword evidence="4 11" id="KW-0812">Transmembrane</keyword>
<dbReference type="EMBL" id="MN453774">
    <property type="protein sequence ID" value="QOD41602.1"/>
    <property type="molecule type" value="Genomic_DNA"/>
</dbReference>
<geneLocation type="mitochondrion" evidence="12"/>
<dbReference type="Pfam" id="PF00420">
    <property type="entry name" value="Oxidored_q2"/>
    <property type="match status" value="1"/>
</dbReference>
<dbReference type="RefSeq" id="YP_009943346.1">
    <property type="nucleotide sequence ID" value="NC_050997.1"/>
</dbReference>
<proteinExistence type="inferred from homology"/>
<organism evidence="12">
    <name type="scientific">Cletus punctiger</name>
    <dbReference type="NCBI Taxonomy" id="299285"/>
    <lineage>
        <taxon>Eukaryota</taxon>
        <taxon>Metazoa</taxon>
        <taxon>Ecdysozoa</taxon>
        <taxon>Arthropoda</taxon>
        <taxon>Hexapoda</taxon>
        <taxon>Insecta</taxon>
        <taxon>Pterygota</taxon>
        <taxon>Neoptera</taxon>
        <taxon>Paraneoptera</taxon>
        <taxon>Hemiptera</taxon>
        <taxon>Heteroptera</taxon>
        <taxon>Panheteroptera</taxon>
        <taxon>Pentatomomorpha</taxon>
        <taxon>Coreoidea</taxon>
        <taxon>Coreidae</taxon>
        <taxon>Coreinae</taxon>
        <taxon>Cletus</taxon>
    </lineage>
</organism>
<evidence type="ECO:0000256" key="4">
    <source>
        <dbReference type="ARBA" id="ARBA00022692"/>
    </source>
</evidence>
<evidence type="ECO:0000256" key="11">
    <source>
        <dbReference type="SAM" id="Phobius"/>
    </source>
</evidence>
<keyword evidence="5" id="KW-1278">Translocase</keyword>
<comment type="similarity">
    <text evidence="2">Belongs to the complex I subunit 4L family.</text>
</comment>
<evidence type="ECO:0000256" key="10">
    <source>
        <dbReference type="ARBA" id="ARBA00049551"/>
    </source>
</evidence>
<feature type="transmembrane region" description="Helical" evidence="11">
    <location>
        <begin position="6"/>
        <end position="22"/>
    </location>
</feature>
<evidence type="ECO:0000256" key="8">
    <source>
        <dbReference type="ARBA" id="ARBA00023136"/>
    </source>
</evidence>
<evidence type="ECO:0000256" key="6">
    <source>
        <dbReference type="ARBA" id="ARBA00022989"/>
    </source>
</evidence>
<evidence type="ECO:0000256" key="7">
    <source>
        <dbReference type="ARBA" id="ARBA00023027"/>
    </source>
</evidence>
<dbReference type="Gene3D" id="1.10.287.3510">
    <property type="match status" value="1"/>
</dbReference>
<feature type="transmembrane region" description="Helical" evidence="11">
    <location>
        <begin position="55"/>
        <end position="77"/>
    </location>
</feature>
<gene>
    <name evidence="12" type="primary">ND4L</name>
</gene>
<evidence type="ECO:0000256" key="1">
    <source>
        <dbReference type="ARBA" id="ARBA00004141"/>
    </source>
</evidence>
<dbReference type="GeneID" id="59442802"/>
<evidence type="ECO:0000313" key="12">
    <source>
        <dbReference type="EMBL" id="QOD41602.1"/>
    </source>
</evidence>
<sequence>MNLINFSLIFMFISGVLVFSFSHKHLLLALFSLEYLVLVLFLSLFMFLMNLGFELYFISIFLVFTVCEGALGLGVLVNMIRSHGNDLLSSLSVLSW</sequence>
<protein>
    <recommendedName>
        <fullName evidence="3">NADH-ubiquinone oxidoreductase chain 4L</fullName>
    </recommendedName>
    <alternativeName>
        <fullName evidence="9">NADH dehydrogenase subunit 4L</fullName>
    </alternativeName>
</protein>
<name>A0A7L7YX62_9HEMI</name>
<evidence type="ECO:0000256" key="2">
    <source>
        <dbReference type="ARBA" id="ARBA00010519"/>
    </source>
</evidence>
<reference evidence="12" key="1">
    <citation type="journal article" date="2019" name="Mitochondrial DNA Part B Resour">
        <title>The complete mitochondrial genome sequence of Cletus punctiger (Heteroptera: Coreidae).</title>
        <authorList>
            <person name="Zhang H."/>
            <person name="Yu X."/>
            <person name="Jiang W."/>
            <person name="Gao H."/>
            <person name="Tan W."/>
            <person name="Wang W."/>
            <person name="Liu Y."/>
            <person name="Tian X."/>
        </authorList>
    </citation>
    <scope>NUCLEOTIDE SEQUENCE</scope>
</reference>
<evidence type="ECO:0000256" key="9">
    <source>
        <dbReference type="ARBA" id="ARBA00031586"/>
    </source>
</evidence>